<evidence type="ECO:0000259" key="2">
    <source>
        <dbReference type="Pfam" id="PF07859"/>
    </source>
</evidence>
<dbReference type="AlphaFoldDB" id="A0AAD7H753"/>
<reference evidence="3" key="1">
    <citation type="submission" date="2023-03" db="EMBL/GenBank/DDBJ databases">
        <title>Massive genome expansion in bonnet fungi (Mycena s.s.) driven by repeated elements and novel gene families across ecological guilds.</title>
        <authorList>
            <consortium name="Lawrence Berkeley National Laboratory"/>
            <person name="Harder C.B."/>
            <person name="Miyauchi S."/>
            <person name="Viragh M."/>
            <person name="Kuo A."/>
            <person name="Thoen E."/>
            <person name="Andreopoulos B."/>
            <person name="Lu D."/>
            <person name="Skrede I."/>
            <person name="Drula E."/>
            <person name="Henrissat B."/>
            <person name="Morin E."/>
            <person name="Kohler A."/>
            <person name="Barry K."/>
            <person name="LaButti K."/>
            <person name="Morin E."/>
            <person name="Salamov A."/>
            <person name="Lipzen A."/>
            <person name="Mereny Z."/>
            <person name="Hegedus B."/>
            <person name="Baldrian P."/>
            <person name="Stursova M."/>
            <person name="Weitz H."/>
            <person name="Taylor A."/>
            <person name="Grigoriev I.V."/>
            <person name="Nagy L.G."/>
            <person name="Martin F."/>
            <person name="Kauserud H."/>
        </authorList>
    </citation>
    <scope>NUCLEOTIDE SEQUENCE</scope>
    <source>
        <strain evidence="3">CBHHK188m</strain>
    </source>
</reference>
<dbReference type="InterPro" id="IPR029058">
    <property type="entry name" value="AB_hydrolase_fold"/>
</dbReference>
<dbReference type="EMBL" id="JARJLG010000388">
    <property type="protein sequence ID" value="KAJ7713659.1"/>
    <property type="molecule type" value="Genomic_DNA"/>
</dbReference>
<dbReference type="Proteomes" id="UP001215280">
    <property type="component" value="Unassembled WGS sequence"/>
</dbReference>
<dbReference type="PANTHER" id="PTHR48081">
    <property type="entry name" value="AB HYDROLASE SUPERFAMILY PROTEIN C4A8.06C"/>
    <property type="match status" value="1"/>
</dbReference>
<comment type="caution">
    <text evidence="3">The sequence shown here is derived from an EMBL/GenBank/DDBJ whole genome shotgun (WGS) entry which is preliminary data.</text>
</comment>
<proteinExistence type="predicted"/>
<dbReference type="GO" id="GO:0016787">
    <property type="term" value="F:hydrolase activity"/>
    <property type="evidence" value="ECO:0007669"/>
    <property type="project" value="UniProtKB-KW"/>
</dbReference>
<name>A0AAD7H753_9AGAR</name>
<dbReference type="InterPro" id="IPR013094">
    <property type="entry name" value="AB_hydrolase_3"/>
</dbReference>
<keyword evidence="1 3" id="KW-0378">Hydrolase</keyword>
<gene>
    <name evidence="3" type="ORF">DFH07DRAFT_383780</name>
</gene>
<dbReference type="InterPro" id="IPR050300">
    <property type="entry name" value="GDXG_lipolytic_enzyme"/>
</dbReference>
<evidence type="ECO:0000313" key="4">
    <source>
        <dbReference type="Proteomes" id="UP001215280"/>
    </source>
</evidence>
<organism evidence="3 4">
    <name type="scientific">Mycena maculata</name>
    <dbReference type="NCBI Taxonomy" id="230809"/>
    <lineage>
        <taxon>Eukaryota</taxon>
        <taxon>Fungi</taxon>
        <taxon>Dikarya</taxon>
        <taxon>Basidiomycota</taxon>
        <taxon>Agaricomycotina</taxon>
        <taxon>Agaricomycetes</taxon>
        <taxon>Agaricomycetidae</taxon>
        <taxon>Agaricales</taxon>
        <taxon>Marasmiineae</taxon>
        <taxon>Mycenaceae</taxon>
        <taxon>Mycena</taxon>
    </lineage>
</organism>
<evidence type="ECO:0000313" key="3">
    <source>
        <dbReference type="EMBL" id="KAJ7713659.1"/>
    </source>
</evidence>
<dbReference type="PANTHER" id="PTHR48081:SF8">
    <property type="entry name" value="ALPHA_BETA HYDROLASE FOLD-3 DOMAIN-CONTAINING PROTEIN-RELATED"/>
    <property type="match status" value="1"/>
</dbReference>
<dbReference type="Pfam" id="PF07859">
    <property type="entry name" value="Abhydrolase_3"/>
    <property type="match status" value="1"/>
</dbReference>
<protein>
    <submittedName>
        <fullName evidence="3">Alpha/Beta hydrolase protein</fullName>
    </submittedName>
</protein>
<feature type="domain" description="Alpha/beta hydrolase fold-3" evidence="2">
    <location>
        <begin position="93"/>
        <end position="306"/>
    </location>
</feature>
<evidence type="ECO:0000256" key="1">
    <source>
        <dbReference type="ARBA" id="ARBA00022801"/>
    </source>
</evidence>
<sequence length="335" mass="36776">MSQYAHLSDPDPEFAHAFSKLPVLPPPVDPLQAGRSFMAAMASKSKENNRPMLPHHSSYSIEDCNIAVDGGEITVRCTKPTPTSAELPEFPVLFWLHGGGWVAGDVELDDFPHRIISVKYRISIVNVAYRLAPEHRFPIGLNDCYSALKWTVENTTRLSANTAKGFLVGGASSGGNLATVLAHRARDDPFFHNHKITGQILQFPPVLHRAAYPVQYKDQLLSIEQNRDGPNLTAAALDFFADALQVSPSDPDFSPLLAPHEGLAPAYIQVCGLDPLRDEGLLYERLLREVGVKTKLDIYPGVPHAFSIGFPHLAASIKFQADFHAGLTWLLDAKV</sequence>
<accession>A0AAD7H753</accession>
<dbReference type="Gene3D" id="3.40.50.1820">
    <property type="entry name" value="alpha/beta hydrolase"/>
    <property type="match status" value="1"/>
</dbReference>
<dbReference type="SUPFAM" id="SSF53474">
    <property type="entry name" value="alpha/beta-Hydrolases"/>
    <property type="match status" value="1"/>
</dbReference>
<keyword evidence="4" id="KW-1185">Reference proteome</keyword>